<sequence length="741" mass="79346">MAIDARRALTCAHVVLSGGVRRADLWVSFPKYGPWDQRYRVARVDWNKQSPEIADVAVLHFDEELPPEVEPARLRAPMPRDVKGLRWWAFGFPSSSRVHGNEASGLVGAMLAHGQVLLDTDSSYPVETGFSGAGLWVPEYQGGAVIGIVTRARPRDAKVRPGDAQALTLAAVDGFLPDAKLRVLIDWRAVDAGAVALASWGWKLSADREARRHFGSRARGVTGVAERGYRFRGRDAALLAISGWLDREVTDRRVLVVTGSPGVGKSAVLGRVVTTADAGLAAMLPAEDAGVRARVGSVACAVHAKGKTALEVAREIAAAASAGLPQRLEELVELMAVRLDERPSRFNVVVDAVDEADTAEEARLILRSVVLPLLQACGSRGVQVVLGSRRADGRGLLLDVPAGAAEVIDLDDERFFALEDLAGYALATLRMAGDERPGNPYDEPDNAVTSAAVADRIAALAGGNFLVAGLEARWRGMYDAVLADPGSVVLTASVDEALTAYVQRLPAVEGVPADSLLAALAYAEAPGWTLALWHAAVVALGCRVSEEGLAGFVRSAAANFLVESSADGEQPVFRLFHQSLNDALLRPRDDVRVRADEGALTTALTRFGRERGWEHAPEYLLRSLPGHAARAGMIDHLLADDAYLLSTDLLRLIPAAAADRTATGRHRVHLLRLTPQTTAALPPERAALLSLTQALQQLPVSFTHRRTPYQAQWASLPPRHEHATLEGHTGWVNAVCPGSSP</sequence>
<dbReference type="RefSeq" id="WP_378066761.1">
    <property type="nucleotide sequence ID" value="NZ_JBHSBL010000013.1"/>
</dbReference>
<gene>
    <name evidence="2" type="ORF">ACFO0C_12605</name>
</gene>
<dbReference type="InterPro" id="IPR049945">
    <property type="entry name" value="AAA_22"/>
</dbReference>
<dbReference type="InterPro" id="IPR027417">
    <property type="entry name" value="P-loop_NTPase"/>
</dbReference>
<name>A0ABV8INI1_9ACTN</name>
<reference evidence="3" key="1">
    <citation type="journal article" date="2019" name="Int. J. Syst. Evol. Microbiol.">
        <title>The Global Catalogue of Microorganisms (GCM) 10K type strain sequencing project: providing services to taxonomists for standard genome sequencing and annotation.</title>
        <authorList>
            <consortium name="The Broad Institute Genomics Platform"/>
            <consortium name="The Broad Institute Genome Sequencing Center for Infectious Disease"/>
            <person name="Wu L."/>
            <person name="Ma J."/>
        </authorList>
    </citation>
    <scope>NUCLEOTIDE SEQUENCE [LARGE SCALE GENOMIC DNA]</scope>
    <source>
        <strain evidence="3">TBRC 5832</strain>
    </source>
</reference>
<keyword evidence="3" id="KW-1185">Reference proteome</keyword>
<accession>A0ABV8INI1</accession>
<dbReference type="SUPFAM" id="SSF52540">
    <property type="entry name" value="P-loop containing nucleoside triphosphate hydrolases"/>
    <property type="match status" value="1"/>
</dbReference>
<evidence type="ECO:0000313" key="3">
    <source>
        <dbReference type="Proteomes" id="UP001595867"/>
    </source>
</evidence>
<proteinExistence type="predicted"/>
<protein>
    <submittedName>
        <fullName evidence="2">AAA family ATPase</fullName>
    </submittedName>
</protein>
<dbReference type="Pfam" id="PF13401">
    <property type="entry name" value="AAA_22"/>
    <property type="match status" value="1"/>
</dbReference>
<comment type="caution">
    <text evidence="2">The sequence shown here is derived from an EMBL/GenBank/DDBJ whole genome shotgun (WGS) entry which is preliminary data.</text>
</comment>
<evidence type="ECO:0000259" key="1">
    <source>
        <dbReference type="Pfam" id="PF13401"/>
    </source>
</evidence>
<evidence type="ECO:0000313" key="2">
    <source>
        <dbReference type="EMBL" id="MFC4065774.1"/>
    </source>
</evidence>
<feature type="non-terminal residue" evidence="2">
    <location>
        <position position="741"/>
    </location>
</feature>
<dbReference type="Gene3D" id="3.40.50.300">
    <property type="entry name" value="P-loop containing nucleotide triphosphate hydrolases"/>
    <property type="match status" value="1"/>
</dbReference>
<organism evidence="2 3">
    <name type="scientific">Actinoplanes subglobosus</name>
    <dbReference type="NCBI Taxonomy" id="1547892"/>
    <lineage>
        <taxon>Bacteria</taxon>
        <taxon>Bacillati</taxon>
        <taxon>Actinomycetota</taxon>
        <taxon>Actinomycetes</taxon>
        <taxon>Micromonosporales</taxon>
        <taxon>Micromonosporaceae</taxon>
        <taxon>Actinoplanes</taxon>
    </lineage>
</organism>
<feature type="domain" description="ORC1/DEAH AAA+ ATPase" evidence="1">
    <location>
        <begin position="251"/>
        <end position="360"/>
    </location>
</feature>
<dbReference type="InterPro" id="IPR009003">
    <property type="entry name" value="Peptidase_S1_PA"/>
</dbReference>
<dbReference type="SUPFAM" id="SSF50494">
    <property type="entry name" value="Trypsin-like serine proteases"/>
    <property type="match status" value="1"/>
</dbReference>
<dbReference type="EMBL" id="JBHSBL010000013">
    <property type="protein sequence ID" value="MFC4065774.1"/>
    <property type="molecule type" value="Genomic_DNA"/>
</dbReference>
<dbReference type="Proteomes" id="UP001595867">
    <property type="component" value="Unassembled WGS sequence"/>
</dbReference>